<evidence type="ECO:0000313" key="2">
    <source>
        <dbReference type="Proteomes" id="UP000295134"/>
    </source>
</evidence>
<reference evidence="1 2" key="1">
    <citation type="submission" date="2019-03" db="EMBL/GenBank/DDBJ databases">
        <title>Long-read sequencing reveals hyperdense prophage content in a complex bacterial symbiont genome.</title>
        <authorList>
            <person name="Frost C.L."/>
            <person name="Siozios S."/>
            <person name="Nadal-Jimenez P."/>
            <person name="Brockhurst M.A."/>
            <person name="King K.C."/>
            <person name="Darby A.C."/>
            <person name="Hurst G.D.D."/>
        </authorList>
    </citation>
    <scope>NUCLEOTIDE SEQUENCE [LARGE SCALE GENOMIC DNA]</scope>
    <source>
        <strain evidence="1 2">FIN</strain>
        <plasmid evidence="2">parsfin2</plasmid>
    </source>
</reference>
<accession>A0A4P7L7A0</accession>
<dbReference type="KEGG" id="ans:ArsFIN_44290"/>
<evidence type="ECO:0000313" key="1">
    <source>
        <dbReference type="EMBL" id="QBY45818.1"/>
    </source>
</evidence>
<dbReference type="AlphaFoldDB" id="A0A4P7L7A0"/>
<dbReference type="EMBL" id="CP038614">
    <property type="protein sequence ID" value="QBY45818.1"/>
    <property type="molecule type" value="Genomic_DNA"/>
</dbReference>
<name>A0A4P7L7A0_9GAMM</name>
<evidence type="ECO:0008006" key="3">
    <source>
        <dbReference type="Google" id="ProtNLM"/>
    </source>
</evidence>
<sequence>MKIARQMLESGMDRQSVMKFTGLTDTEMNTLFKD</sequence>
<organism evidence="1 2">
    <name type="scientific">Arsenophonus nasoniae</name>
    <name type="common">son-killer infecting Nasonia vitripennis</name>
    <dbReference type="NCBI Taxonomy" id="638"/>
    <lineage>
        <taxon>Bacteria</taxon>
        <taxon>Pseudomonadati</taxon>
        <taxon>Pseudomonadota</taxon>
        <taxon>Gammaproteobacteria</taxon>
        <taxon>Enterobacterales</taxon>
        <taxon>Morganellaceae</taxon>
        <taxon>Arsenophonus</taxon>
    </lineage>
</organism>
<protein>
    <recommendedName>
        <fullName evidence="3">Transposase</fullName>
    </recommendedName>
</protein>
<geneLocation type="plasmid" evidence="2">
    <name>parsfin2</name>
</geneLocation>
<gene>
    <name evidence="1" type="ORF">ArsFIN_44290</name>
</gene>
<dbReference type="Proteomes" id="UP000295134">
    <property type="component" value="Plasmid pArsFIN2"/>
</dbReference>
<keyword evidence="1" id="KW-0614">Plasmid</keyword>
<proteinExistence type="predicted"/>